<evidence type="ECO:0000256" key="2">
    <source>
        <dbReference type="ARBA" id="ARBA00022898"/>
    </source>
</evidence>
<dbReference type="Gene3D" id="3.90.1150.10">
    <property type="entry name" value="Aspartate Aminotransferase, domain 1"/>
    <property type="match status" value="2"/>
</dbReference>
<reference evidence="7 8" key="1">
    <citation type="submission" date="2019-03" db="EMBL/GenBank/DDBJ databases">
        <title>Sequencing the genomes of 1000 actinobacteria strains.</title>
        <authorList>
            <person name="Klenk H.-P."/>
        </authorList>
    </citation>
    <scope>NUCLEOTIDE SEQUENCE [LARGE SCALE GENOMIC DNA]</scope>
    <source>
        <strain evidence="7 8">DSM 43805</strain>
    </source>
</reference>
<dbReference type="SUPFAM" id="SSF53383">
    <property type="entry name" value="PLP-dependent transferases"/>
    <property type="match status" value="1"/>
</dbReference>
<evidence type="ECO:0000313" key="7">
    <source>
        <dbReference type="EMBL" id="TDO38849.1"/>
    </source>
</evidence>
<comment type="caution">
    <text evidence="7">The sequence shown here is derived from an EMBL/GenBank/DDBJ whole genome shotgun (WGS) entry which is preliminary data.</text>
</comment>
<gene>
    <name evidence="7" type="ORF">C8E87_2515</name>
</gene>
<dbReference type="PANTHER" id="PTHR42735:SF6">
    <property type="entry name" value="SPHINGOSINE-1-PHOSPHATE LYASE 1"/>
    <property type="match status" value="1"/>
</dbReference>
<dbReference type="EMBL" id="SNWR01000001">
    <property type="protein sequence ID" value="TDO38849.1"/>
    <property type="molecule type" value="Genomic_DNA"/>
</dbReference>
<evidence type="ECO:0000256" key="1">
    <source>
        <dbReference type="ARBA" id="ARBA00001933"/>
    </source>
</evidence>
<organism evidence="7 8">
    <name type="scientific">Paractinoplanes brasiliensis</name>
    <dbReference type="NCBI Taxonomy" id="52695"/>
    <lineage>
        <taxon>Bacteria</taxon>
        <taxon>Bacillati</taxon>
        <taxon>Actinomycetota</taxon>
        <taxon>Actinomycetes</taxon>
        <taxon>Micromonosporales</taxon>
        <taxon>Micromonosporaceae</taxon>
        <taxon>Paractinoplanes</taxon>
    </lineage>
</organism>
<evidence type="ECO:0000256" key="5">
    <source>
        <dbReference type="PIRSR" id="PIRSR602129-50"/>
    </source>
</evidence>
<dbReference type="Pfam" id="PF00282">
    <property type="entry name" value="Pyridoxal_deC"/>
    <property type="match status" value="1"/>
</dbReference>
<feature type="compositionally biased region" description="Low complexity" evidence="6">
    <location>
        <begin position="388"/>
        <end position="433"/>
    </location>
</feature>
<protein>
    <submittedName>
        <fullName evidence="7">Glutamate/tyrosine decarboxylase-like PLP-dependent enzyme</fullName>
    </submittedName>
</protein>
<dbReference type="AlphaFoldDB" id="A0A4R6JR26"/>
<comment type="similarity">
    <text evidence="4">Belongs to the group II decarboxylase family. Sphingosine-1-phosphate lyase subfamily.</text>
</comment>
<keyword evidence="8" id="KW-1185">Reference proteome</keyword>
<feature type="modified residue" description="N6-(pyridoxal phosphate)lysine" evidence="5">
    <location>
        <position position="240"/>
    </location>
</feature>
<accession>A0A4R6JR26</accession>
<evidence type="ECO:0000256" key="6">
    <source>
        <dbReference type="SAM" id="MobiDB-lite"/>
    </source>
</evidence>
<feature type="region of interest" description="Disordered" evidence="6">
    <location>
        <begin position="346"/>
        <end position="451"/>
    </location>
</feature>
<evidence type="ECO:0000256" key="4">
    <source>
        <dbReference type="ARBA" id="ARBA00038302"/>
    </source>
</evidence>
<dbReference type="InterPro" id="IPR002129">
    <property type="entry name" value="PyrdxlP-dep_de-COase"/>
</dbReference>
<evidence type="ECO:0000313" key="8">
    <source>
        <dbReference type="Proteomes" id="UP000294901"/>
    </source>
</evidence>
<dbReference type="PANTHER" id="PTHR42735">
    <property type="match status" value="1"/>
</dbReference>
<comment type="cofactor">
    <cofactor evidence="1 5">
        <name>pyridoxal 5'-phosphate</name>
        <dbReference type="ChEBI" id="CHEBI:597326"/>
    </cofactor>
</comment>
<dbReference type="InterPro" id="IPR015422">
    <property type="entry name" value="PyrdxlP-dep_Trfase_small"/>
</dbReference>
<name>A0A4R6JR26_9ACTN</name>
<dbReference type="GO" id="GO:0019752">
    <property type="term" value="P:carboxylic acid metabolic process"/>
    <property type="evidence" value="ECO:0007669"/>
    <property type="project" value="InterPro"/>
</dbReference>
<keyword evidence="2 5" id="KW-0663">Pyridoxal phosphate</keyword>
<proteinExistence type="inferred from homology"/>
<dbReference type="GO" id="GO:0004058">
    <property type="term" value="F:aromatic-L-amino-acid decarboxylase activity"/>
    <property type="evidence" value="ECO:0007669"/>
    <property type="project" value="UniProtKB-ARBA"/>
</dbReference>
<keyword evidence="3" id="KW-0456">Lyase</keyword>
<dbReference type="GO" id="GO:0030170">
    <property type="term" value="F:pyridoxal phosphate binding"/>
    <property type="evidence" value="ECO:0007669"/>
    <property type="project" value="InterPro"/>
</dbReference>
<dbReference type="Proteomes" id="UP000294901">
    <property type="component" value="Unassembled WGS sequence"/>
</dbReference>
<feature type="region of interest" description="Disordered" evidence="6">
    <location>
        <begin position="588"/>
        <end position="649"/>
    </location>
</feature>
<dbReference type="InterPro" id="IPR015421">
    <property type="entry name" value="PyrdxlP-dep_Trfase_major"/>
</dbReference>
<dbReference type="Gene3D" id="3.40.640.10">
    <property type="entry name" value="Type I PLP-dependent aspartate aminotransferase-like (Major domain)"/>
    <property type="match status" value="1"/>
</dbReference>
<evidence type="ECO:0000256" key="3">
    <source>
        <dbReference type="ARBA" id="ARBA00023239"/>
    </source>
</evidence>
<feature type="compositionally biased region" description="Low complexity" evidence="6">
    <location>
        <begin position="611"/>
        <end position="643"/>
    </location>
</feature>
<sequence length="649" mass="65555">MLEALPEKGVPGEQILAELSELRSADLPTHGGRLFAYVYDPALDGLDELARQAYAISAHVNGLDPTAFPSLLAMENALVGAAARLLNGDGGTVGSVTSGGTESLILAVKAARDSRPELVTPRLVIPSTAHAAFAKAAHYLRVALDVVPVGADLRADPAAIAERIASDTVLVAASAPSYAHGVVDPIPELAAIAAERGVRFHVDACFGGWVLPYLRRLGADLPAFDFAVPGVTSISVDLHKYAYAPKGVSILLHRDEGLRLPQYFAYAGWPGYTMINPVISSTRSGGPIAAALATLRHIGDAGYLELAARTREAVATLAEAVSQTDGVRLFAPPETSVVCLAADTTATDTRPAAADTRHAADTRPAAADTRHAADTRPAAADTRHAADTRPAAADTRHAAAAADTRPAAAETRPAETRPAAAAVEPRPAAGAVEPRPDAGAVEPRSDNAGDTRAVTAAAVDLFVLADELAARGWHTQPQMAYGEMPATIHLTVTAAVASTVAEFAPDLAVAVAAARAAGPADIPPVLLEAAGALTPEMVTPELIAGLAQGLGLGGGDFTRMAAVNSLLNVAPPALREALLTGFLSLLQRPADPTGPGPGGPAGASGPGPGGPAATSGLGPGGPASASRPGPDGPAAASGVGPDASARETE</sequence>
<dbReference type="InterPro" id="IPR050477">
    <property type="entry name" value="GrpII_AminoAcid_Decarb"/>
</dbReference>
<dbReference type="InterPro" id="IPR015424">
    <property type="entry name" value="PyrdxlP-dep_Trfase"/>
</dbReference>